<comment type="cofactor">
    <cofactor evidence="2">
        <name>a divalent metal cation</name>
        <dbReference type="ChEBI" id="CHEBI:60240"/>
    </cofactor>
</comment>
<keyword evidence="2" id="KW-0479">Metal-binding</keyword>
<dbReference type="Proteomes" id="UP000069940">
    <property type="component" value="Unassembled WGS sequence"/>
</dbReference>
<organism evidence="4 5">
    <name type="scientific">Aedes albopictus</name>
    <name type="common">Asian tiger mosquito</name>
    <name type="synonym">Stegomyia albopicta</name>
    <dbReference type="NCBI Taxonomy" id="7160"/>
    <lineage>
        <taxon>Eukaryota</taxon>
        <taxon>Metazoa</taxon>
        <taxon>Ecdysozoa</taxon>
        <taxon>Arthropoda</taxon>
        <taxon>Hexapoda</taxon>
        <taxon>Insecta</taxon>
        <taxon>Pterygota</taxon>
        <taxon>Neoptera</taxon>
        <taxon>Endopterygota</taxon>
        <taxon>Diptera</taxon>
        <taxon>Nematocera</taxon>
        <taxon>Culicoidea</taxon>
        <taxon>Culicidae</taxon>
        <taxon>Culicinae</taxon>
        <taxon>Aedini</taxon>
        <taxon>Aedes</taxon>
        <taxon>Stegomyia</taxon>
    </lineage>
</organism>
<evidence type="ECO:0000313" key="5">
    <source>
        <dbReference type="Proteomes" id="UP000069940"/>
    </source>
</evidence>
<dbReference type="RefSeq" id="XP_019547779.2">
    <property type="nucleotide sequence ID" value="XM_019692234.3"/>
</dbReference>
<protein>
    <recommendedName>
        <fullName evidence="2">Decapping nuclease</fullName>
        <ecNumber evidence="2">3.6.1.-</ecNumber>
    </recommendedName>
</protein>
<reference evidence="5" key="1">
    <citation type="journal article" date="2015" name="Proc. Natl. Acad. Sci. U.S.A.">
        <title>Genome sequence of the Asian Tiger mosquito, Aedes albopictus, reveals insights into its biology, genetics, and evolution.</title>
        <authorList>
            <person name="Chen X.G."/>
            <person name="Jiang X."/>
            <person name="Gu J."/>
            <person name="Xu M."/>
            <person name="Wu Y."/>
            <person name="Deng Y."/>
            <person name="Zhang C."/>
            <person name="Bonizzoni M."/>
            <person name="Dermauw W."/>
            <person name="Vontas J."/>
            <person name="Armbruster P."/>
            <person name="Huang X."/>
            <person name="Yang Y."/>
            <person name="Zhang H."/>
            <person name="He W."/>
            <person name="Peng H."/>
            <person name="Liu Y."/>
            <person name="Wu K."/>
            <person name="Chen J."/>
            <person name="Lirakis M."/>
            <person name="Topalis P."/>
            <person name="Van Leeuwen T."/>
            <person name="Hall A.B."/>
            <person name="Jiang X."/>
            <person name="Thorpe C."/>
            <person name="Mueller R.L."/>
            <person name="Sun C."/>
            <person name="Waterhouse R.M."/>
            <person name="Yan G."/>
            <person name="Tu Z.J."/>
            <person name="Fang X."/>
            <person name="James A.A."/>
        </authorList>
    </citation>
    <scope>NUCLEOTIDE SEQUENCE [LARGE SCALE GENOMIC DNA]</scope>
    <source>
        <strain evidence="5">Foshan</strain>
    </source>
</reference>
<keyword evidence="2" id="KW-0547">Nucleotide-binding</keyword>
<feature type="domain" description="RAI1-like" evidence="3">
    <location>
        <begin position="22"/>
        <end position="380"/>
    </location>
</feature>
<dbReference type="EC" id="3.6.1.-" evidence="2"/>
<dbReference type="InterPro" id="IPR039039">
    <property type="entry name" value="RAI1-like_fam"/>
</dbReference>
<reference evidence="4" key="2">
    <citation type="submission" date="2025-05" db="UniProtKB">
        <authorList>
            <consortium name="EnsemblMetazoa"/>
        </authorList>
    </citation>
    <scope>IDENTIFICATION</scope>
    <source>
        <strain evidence="4">Foshan</strain>
    </source>
</reference>
<keyword evidence="2" id="KW-0540">Nuclease</keyword>
<evidence type="ECO:0000256" key="2">
    <source>
        <dbReference type="RuleBase" id="RU367113"/>
    </source>
</evidence>
<accession>A0ABM1Y3Z0</accession>
<evidence type="ECO:0000259" key="3">
    <source>
        <dbReference type="Pfam" id="PF08652"/>
    </source>
</evidence>
<keyword evidence="2" id="KW-0378">Hydrolase</keyword>
<dbReference type="GeneID" id="109418066"/>
<proteinExistence type="inferred from homology"/>
<comment type="similarity">
    <text evidence="1 2">Belongs to the DXO/Dom3Z family.</text>
</comment>
<evidence type="ECO:0000313" key="4">
    <source>
        <dbReference type="EnsemblMetazoa" id="AALFPA23_005479.P7000"/>
    </source>
</evidence>
<dbReference type="PANTHER" id="PTHR12395">
    <property type="entry name" value="DOM-3 RELATED"/>
    <property type="match status" value="1"/>
</dbReference>
<dbReference type="InterPro" id="IPR013961">
    <property type="entry name" value="RAI1"/>
</dbReference>
<evidence type="ECO:0000256" key="1">
    <source>
        <dbReference type="ARBA" id="ARBA00006562"/>
    </source>
</evidence>
<keyword evidence="2" id="KW-0694">RNA-binding</keyword>
<keyword evidence="5" id="KW-1185">Reference proteome</keyword>
<comment type="subcellular location">
    <subcellularLocation>
        <location evidence="2">Nucleus</location>
    </subcellularLocation>
</comment>
<name>A0ABM1Y3Z0_AEDAL</name>
<comment type="function">
    <text evidence="2">Decapping enzyme for NAD-capped RNAs: specifically hydrolyzes the nicotinamide adenine dinucleotide (NAD) cap from a subset of RNAs by removing the entire NAD moiety from the 5'-end of an NAD-capped RNA.</text>
</comment>
<dbReference type="Pfam" id="PF08652">
    <property type="entry name" value="RAI1"/>
    <property type="match status" value="1"/>
</dbReference>
<sequence length="385" mass="44747">MQETNLNPIATLNGTKVFPSISQPKAVGCFSVGPQREFIPSGENLKYLSLPKTRHNDDGHHSSRSLRLDLNEGFEIRVPKPDSAKEERIDHLLRFIVGNLDRLRSGEVGGPRSKVLNCDFVCFRGLLRMVMCTPYERRTNWIILATRYRGTIYLCAKDTPEKLHEEAHQTEQQKRFCYYGFKFEQHVLTDHPNNRNPDTTAPVQEAEEFCAMFSTTLENKRILYGAEMDGILSATEPLDKHNLSPELLNQQEFVEVKVKRRETNQRQADNFYRFKTRNWWCQSFLVNVGKIFVGLRDDRGIVDEIREMSLKKLDRDSRQYWSASVCVSFGSQFLSQVAEVMQGVDCKHTVYRFEYDSSRFRNIFYSVQSGNAESFLPDWYCTEVK</sequence>
<keyword evidence="2" id="KW-0539">Nucleus</keyword>
<dbReference type="EnsemblMetazoa" id="AALFPA23_005479.R7000">
    <property type="protein sequence ID" value="AALFPA23_005479.P7000"/>
    <property type="gene ID" value="AALFPA23_005479"/>
</dbReference>
<dbReference type="PANTHER" id="PTHR12395:SF9">
    <property type="entry name" value="DECAPPING AND EXORIBONUCLEASE PROTEIN"/>
    <property type="match status" value="1"/>
</dbReference>